<dbReference type="GO" id="GO:0005509">
    <property type="term" value="F:calcium ion binding"/>
    <property type="evidence" value="ECO:0007669"/>
    <property type="project" value="InterPro"/>
</dbReference>
<evidence type="ECO:0000259" key="10">
    <source>
        <dbReference type="PROSITE" id="PS50011"/>
    </source>
</evidence>
<sequence length="795" mass="88022">MGCLNSKPPAVNTPSNDNTQAQSQSEHVSTPQYSHKDAKLLTPPTQNSLIMKRERDRDRVPPPSGLTNSGSVIGLDTMISSKRESSFLANVVHLEPPLCGRKIEEVYSGVHSGPIIGSGVSGVVRQVVHRTSGAEYAVKCMNLTTIRRGFALKQLKEEVQILVSLDHPNIVRLEEVYESKSEIYLVFEQLTGGELFDRLDEQPDYHYTETLCAHLVQQMLSAVRYCHERGIIHRDLKLENFIFEDRAAGSELKLIDFGLSKHFEHGDVQHEAVGTPYTVAPEVILGSYNSSCDIWAVGVITYLLLSGDTPFGGCGGESLEKVRENILKGNVDFTPEEIWGGVSDGAKQFIRDLLRVDPSLRPGAAEAQNHPWISSFAAKRGEGTGACCLSAKTVQNLVTFKSYGNMRKLICEIISFTLMAEQIRGLRTEFEMADEEGSGEISLQGLKRILKNSAGSGNMGALTEEEVGAIFENLKMSKHQQNVHYHEFIAACLSQCEIDDRNLLLAFERMDSERKGYITVSNVRDLMGCDATEEAVEEMFKDAKTRLRETGVGGNDKITFEDFVKLMKGQDGERNSPALKPAVSRQYTSDSEGDNLLGATAAGFVNGICGEGGIDDSFYLDAPQTLSEQSALPPPAASAPVKRREKSKSFDDTHLDRRRQDSSSPVLHLGRVFRRARENSLEVLIVGTLSEGDDGGGGATPLKESRRIYRSHRQMRIAILEASRRFEEKTQKRDGGPTLTIKKTPPRQGFLKTIKGSEEREEDEILELPNKEGGEEMKKERKMRIKVMSDISGMM</sequence>
<dbReference type="PROSITE" id="PS00107">
    <property type="entry name" value="PROTEIN_KINASE_ATP"/>
    <property type="match status" value="1"/>
</dbReference>
<evidence type="ECO:0000256" key="7">
    <source>
        <dbReference type="ARBA" id="ARBA00024334"/>
    </source>
</evidence>
<dbReference type="InterPro" id="IPR002048">
    <property type="entry name" value="EF_hand_dom"/>
</dbReference>
<evidence type="ECO:0000256" key="5">
    <source>
        <dbReference type="ARBA" id="ARBA00022777"/>
    </source>
</evidence>
<feature type="compositionally biased region" description="Basic and acidic residues" evidence="9">
    <location>
        <begin position="769"/>
        <end position="779"/>
    </location>
</feature>
<dbReference type="GO" id="GO:0005524">
    <property type="term" value="F:ATP binding"/>
    <property type="evidence" value="ECO:0007669"/>
    <property type="project" value="UniProtKB-UniRule"/>
</dbReference>
<name>A0A9W7G4C6_9STRA</name>
<dbReference type="SUPFAM" id="SSF56112">
    <property type="entry name" value="Protein kinase-like (PK-like)"/>
    <property type="match status" value="1"/>
</dbReference>
<dbReference type="PROSITE" id="PS50222">
    <property type="entry name" value="EF_HAND_2"/>
    <property type="match status" value="1"/>
</dbReference>
<evidence type="ECO:0000256" key="8">
    <source>
        <dbReference type="PROSITE-ProRule" id="PRU10141"/>
    </source>
</evidence>
<accession>A0A9W7G4C6</accession>
<feature type="region of interest" description="Disordered" evidence="9">
    <location>
        <begin position="627"/>
        <end position="663"/>
    </location>
</feature>
<keyword evidence="4 8" id="KW-0547">Nucleotide-binding</keyword>
<feature type="region of interest" description="Disordered" evidence="9">
    <location>
        <begin position="1"/>
        <end position="72"/>
    </location>
</feature>
<organism evidence="12 13">
    <name type="scientific">Triparma columacea</name>
    <dbReference type="NCBI Taxonomy" id="722753"/>
    <lineage>
        <taxon>Eukaryota</taxon>
        <taxon>Sar</taxon>
        <taxon>Stramenopiles</taxon>
        <taxon>Ochrophyta</taxon>
        <taxon>Bolidophyceae</taxon>
        <taxon>Parmales</taxon>
        <taxon>Triparmaceae</taxon>
        <taxon>Triparma</taxon>
    </lineage>
</organism>
<dbReference type="SUPFAM" id="SSF47473">
    <property type="entry name" value="EF-hand"/>
    <property type="match status" value="1"/>
</dbReference>
<evidence type="ECO:0000313" key="13">
    <source>
        <dbReference type="Proteomes" id="UP001165065"/>
    </source>
</evidence>
<feature type="region of interest" description="Disordered" evidence="9">
    <location>
        <begin position="727"/>
        <end position="781"/>
    </location>
</feature>
<evidence type="ECO:0000256" key="6">
    <source>
        <dbReference type="ARBA" id="ARBA00022840"/>
    </source>
</evidence>
<reference evidence="13" key="1">
    <citation type="journal article" date="2023" name="Commun. Biol.">
        <title>Genome analysis of Parmales, the sister group of diatoms, reveals the evolutionary specialization of diatoms from phago-mixotrophs to photoautotrophs.</title>
        <authorList>
            <person name="Ban H."/>
            <person name="Sato S."/>
            <person name="Yoshikawa S."/>
            <person name="Yamada K."/>
            <person name="Nakamura Y."/>
            <person name="Ichinomiya M."/>
            <person name="Sato N."/>
            <person name="Blanc-Mathieu R."/>
            <person name="Endo H."/>
            <person name="Kuwata A."/>
            <person name="Ogata H."/>
        </authorList>
    </citation>
    <scope>NUCLEOTIDE SEQUENCE [LARGE SCALE GENOMIC DNA]</scope>
</reference>
<keyword evidence="5" id="KW-0418">Kinase</keyword>
<evidence type="ECO:0000256" key="2">
    <source>
        <dbReference type="ARBA" id="ARBA00022527"/>
    </source>
</evidence>
<evidence type="ECO:0000256" key="3">
    <source>
        <dbReference type="ARBA" id="ARBA00022679"/>
    </source>
</evidence>
<feature type="compositionally biased region" description="Polar residues" evidence="9">
    <location>
        <begin position="12"/>
        <end position="33"/>
    </location>
</feature>
<dbReference type="PANTHER" id="PTHR24349">
    <property type="entry name" value="SERINE/THREONINE-PROTEIN KINASE"/>
    <property type="match status" value="1"/>
</dbReference>
<feature type="compositionally biased region" description="Basic and acidic residues" evidence="9">
    <location>
        <begin position="647"/>
        <end position="661"/>
    </location>
</feature>
<dbReference type="InterPro" id="IPR011009">
    <property type="entry name" value="Kinase-like_dom_sf"/>
</dbReference>
<dbReference type="FunFam" id="1.10.238.10:FF:000788">
    <property type="entry name" value="Predicted protein"/>
    <property type="match status" value="1"/>
</dbReference>
<dbReference type="CDD" id="cd00051">
    <property type="entry name" value="EFh"/>
    <property type="match status" value="1"/>
</dbReference>
<dbReference type="OrthoDB" id="40902at2759"/>
<comment type="cofactor">
    <cofactor evidence="1">
        <name>Mg(2+)</name>
        <dbReference type="ChEBI" id="CHEBI:18420"/>
    </cofactor>
</comment>
<keyword evidence="2" id="KW-0723">Serine/threonine-protein kinase</keyword>
<keyword evidence="6 8" id="KW-0067">ATP-binding</keyword>
<proteinExistence type="inferred from homology"/>
<dbReference type="EMBL" id="BRYA01000009">
    <property type="protein sequence ID" value="GMI31630.1"/>
    <property type="molecule type" value="Genomic_DNA"/>
</dbReference>
<feature type="binding site" evidence="8">
    <location>
        <position position="139"/>
    </location>
    <ligand>
        <name>ATP</name>
        <dbReference type="ChEBI" id="CHEBI:30616"/>
    </ligand>
</feature>
<feature type="compositionally biased region" description="Basic and acidic residues" evidence="9">
    <location>
        <begin position="51"/>
        <end position="60"/>
    </location>
</feature>
<dbReference type="SMART" id="SM00220">
    <property type="entry name" value="S_TKc"/>
    <property type="match status" value="1"/>
</dbReference>
<dbReference type="Gene3D" id="1.10.510.10">
    <property type="entry name" value="Transferase(Phosphotransferase) domain 1"/>
    <property type="match status" value="1"/>
</dbReference>
<dbReference type="Gene3D" id="3.30.200.20">
    <property type="entry name" value="Phosphorylase Kinase, domain 1"/>
    <property type="match status" value="1"/>
</dbReference>
<comment type="caution">
    <text evidence="12">The sequence shown here is derived from an EMBL/GenBank/DDBJ whole genome shotgun (WGS) entry which is preliminary data.</text>
</comment>
<dbReference type="InterPro" id="IPR050205">
    <property type="entry name" value="CDPK_Ser/Thr_kinases"/>
</dbReference>
<dbReference type="InterPro" id="IPR008271">
    <property type="entry name" value="Ser/Thr_kinase_AS"/>
</dbReference>
<feature type="domain" description="EF-hand" evidence="11">
    <location>
        <begin position="421"/>
        <end position="456"/>
    </location>
</feature>
<dbReference type="PROSITE" id="PS50011">
    <property type="entry name" value="PROTEIN_KINASE_DOM"/>
    <property type="match status" value="1"/>
</dbReference>
<dbReference type="PROSITE" id="PS00108">
    <property type="entry name" value="PROTEIN_KINASE_ST"/>
    <property type="match status" value="1"/>
</dbReference>
<dbReference type="InterPro" id="IPR000719">
    <property type="entry name" value="Prot_kinase_dom"/>
</dbReference>
<dbReference type="Proteomes" id="UP001165065">
    <property type="component" value="Unassembled WGS sequence"/>
</dbReference>
<dbReference type="AlphaFoldDB" id="A0A9W7G4C6"/>
<evidence type="ECO:0000256" key="1">
    <source>
        <dbReference type="ARBA" id="ARBA00001946"/>
    </source>
</evidence>
<dbReference type="InterPro" id="IPR011992">
    <property type="entry name" value="EF-hand-dom_pair"/>
</dbReference>
<keyword evidence="3" id="KW-0808">Transferase</keyword>
<protein>
    <recommendedName>
        <fullName evidence="14">Calcium-dependent protein kinase</fullName>
    </recommendedName>
</protein>
<dbReference type="FunFam" id="1.10.510.10:FF:000571">
    <property type="entry name" value="Maternal embryonic leucine zipper kinase"/>
    <property type="match status" value="1"/>
</dbReference>
<dbReference type="GO" id="GO:0004674">
    <property type="term" value="F:protein serine/threonine kinase activity"/>
    <property type="evidence" value="ECO:0007669"/>
    <property type="project" value="UniProtKB-KW"/>
</dbReference>
<dbReference type="InterPro" id="IPR017441">
    <property type="entry name" value="Protein_kinase_ATP_BS"/>
</dbReference>
<evidence type="ECO:0000259" key="11">
    <source>
        <dbReference type="PROSITE" id="PS50222"/>
    </source>
</evidence>
<evidence type="ECO:0000256" key="4">
    <source>
        <dbReference type="ARBA" id="ARBA00022741"/>
    </source>
</evidence>
<keyword evidence="13" id="KW-1185">Reference proteome</keyword>
<dbReference type="Pfam" id="PF00069">
    <property type="entry name" value="Pkinase"/>
    <property type="match status" value="1"/>
</dbReference>
<dbReference type="CDD" id="cd05117">
    <property type="entry name" value="STKc_CAMK"/>
    <property type="match status" value="1"/>
</dbReference>
<gene>
    <name evidence="12" type="ORF">TrCOL_g1871</name>
</gene>
<dbReference type="Gene3D" id="1.10.238.10">
    <property type="entry name" value="EF-hand"/>
    <property type="match status" value="2"/>
</dbReference>
<feature type="domain" description="Protein kinase" evidence="10">
    <location>
        <begin position="110"/>
        <end position="373"/>
    </location>
</feature>
<evidence type="ECO:0008006" key="14">
    <source>
        <dbReference type="Google" id="ProtNLM"/>
    </source>
</evidence>
<comment type="similarity">
    <text evidence="7">Belongs to the protein kinase superfamily. Ser/Thr protein kinase family. CDPK subfamily.</text>
</comment>
<evidence type="ECO:0000313" key="12">
    <source>
        <dbReference type="EMBL" id="GMI31630.1"/>
    </source>
</evidence>
<evidence type="ECO:0000256" key="9">
    <source>
        <dbReference type="SAM" id="MobiDB-lite"/>
    </source>
</evidence>